<keyword evidence="7" id="KW-0626">Porin</keyword>
<dbReference type="PANTHER" id="PTHR30329:SF21">
    <property type="entry name" value="LIPOPROTEIN YIAD-RELATED"/>
    <property type="match status" value="1"/>
</dbReference>
<dbReference type="Gene3D" id="2.40.160.20">
    <property type="match status" value="1"/>
</dbReference>
<evidence type="ECO:0000256" key="9">
    <source>
        <dbReference type="ARBA" id="ARBA00023237"/>
    </source>
</evidence>
<dbReference type="RefSeq" id="WP_193911608.1">
    <property type="nucleotide sequence ID" value="NZ_PRDL01000001.1"/>
</dbReference>
<feature type="chain" id="PRO_5037762867" evidence="12">
    <location>
        <begin position="23"/>
        <end position="345"/>
    </location>
</feature>
<keyword evidence="4" id="KW-0812">Transmembrane</keyword>
<comment type="caution">
    <text evidence="14">The sequence shown here is derived from an EMBL/GenBank/DDBJ whole genome shotgun (WGS) entry which is preliminary data.</text>
</comment>
<evidence type="ECO:0000256" key="4">
    <source>
        <dbReference type="ARBA" id="ARBA00022692"/>
    </source>
</evidence>
<reference evidence="14" key="1">
    <citation type="submission" date="2018-07" db="EMBL/GenBank/DDBJ databases">
        <title>Genome assembly of strain Ka43.</title>
        <authorList>
            <person name="Kukolya J."/>
            <person name="Nagy I."/>
            <person name="Horvath B."/>
            <person name="Toth A."/>
        </authorList>
    </citation>
    <scope>NUCLEOTIDE SEQUENCE</scope>
    <source>
        <strain evidence="14">KB43</strain>
    </source>
</reference>
<evidence type="ECO:0000259" key="13">
    <source>
        <dbReference type="PROSITE" id="PS51123"/>
    </source>
</evidence>
<dbReference type="InterPro" id="IPR036737">
    <property type="entry name" value="OmpA-like_sf"/>
</dbReference>
<dbReference type="Gene3D" id="3.30.1330.60">
    <property type="entry name" value="OmpA-like domain"/>
    <property type="match status" value="1"/>
</dbReference>
<dbReference type="EMBL" id="PRDL01000001">
    <property type="protein sequence ID" value="MBE8718775.1"/>
    <property type="molecule type" value="Genomic_DNA"/>
</dbReference>
<keyword evidence="2" id="KW-0813">Transport</keyword>
<dbReference type="GO" id="GO:0046930">
    <property type="term" value="C:pore complex"/>
    <property type="evidence" value="ECO:0007669"/>
    <property type="project" value="UniProtKB-KW"/>
</dbReference>
<evidence type="ECO:0000256" key="12">
    <source>
        <dbReference type="SAM" id="SignalP"/>
    </source>
</evidence>
<dbReference type="Pfam" id="PF00691">
    <property type="entry name" value="OmpA"/>
    <property type="match status" value="1"/>
</dbReference>
<evidence type="ECO:0000256" key="11">
    <source>
        <dbReference type="SAM" id="MobiDB-lite"/>
    </source>
</evidence>
<keyword evidence="9" id="KW-0998">Cell outer membrane</keyword>
<dbReference type="AlphaFoldDB" id="A0A928V7Y0"/>
<evidence type="ECO:0000313" key="15">
    <source>
        <dbReference type="Proteomes" id="UP000652567"/>
    </source>
</evidence>
<dbReference type="InterPro" id="IPR006665">
    <property type="entry name" value="OmpA-like"/>
</dbReference>
<keyword evidence="15" id="KW-1185">Reference proteome</keyword>
<dbReference type="Proteomes" id="UP000652567">
    <property type="component" value="Unassembled WGS sequence"/>
</dbReference>
<evidence type="ECO:0000256" key="8">
    <source>
        <dbReference type="ARBA" id="ARBA00023136"/>
    </source>
</evidence>
<evidence type="ECO:0000256" key="1">
    <source>
        <dbReference type="ARBA" id="ARBA00004571"/>
    </source>
</evidence>
<evidence type="ECO:0000256" key="6">
    <source>
        <dbReference type="ARBA" id="ARBA00023065"/>
    </source>
</evidence>
<comment type="subcellular location">
    <subcellularLocation>
        <location evidence="1">Cell outer membrane</location>
        <topology evidence="1">Multi-pass membrane protein</topology>
    </subcellularLocation>
</comment>
<keyword evidence="6" id="KW-0406">Ion transport</keyword>
<dbReference type="GO" id="GO:0009279">
    <property type="term" value="C:cell outer membrane"/>
    <property type="evidence" value="ECO:0007669"/>
    <property type="project" value="UniProtKB-SubCell"/>
</dbReference>
<sequence length="345" mass="37359">MAISRKVLLMSALIAASAVADARDHVAEVHVGVGRTLMGAELDDATNYNLGIGYVLSNRWTLELIASEYESNLPGSSVDVRGTQYRLDALYHFGEGKWRPYASFGAGNQRLSPDGGTPHPSHQDMVNFGLGLKGRLAKSLEWRTEVRAFNSVDEHFTDVVFGTGVSFLFGHQESKPAAAPKPAPAPAVDPDSDGDGVPDSRDKCPDTPRQYKVDADGCPMELTQAVSIDLAVTFDSDSAVVKDAFLPEVKKVAEFMNQYLNTQVTVEGHTDSTGSAAHNKALSQRRADSVRETLIKRFNIAPERVKAVGYGQDKPVASNATVEGRGKNRRVVAEISTDVTRKVTR</sequence>
<dbReference type="CDD" id="cd07185">
    <property type="entry name" value="OmpA_C-like"/>
    <property type="match status" value="1"/>
</dbReference>
<proteinExistence type="predicted"/>
<feature type="domain" description="OmpA-like" evidence="13">
    <location>
        <begin position="221"/>
        <end position="339"/>
    </location>
</feature>
<evidence type="ECO:0000256" key="5">
    <source>
        <dbReference type="ARBA" id="ARBA00022729"/>
    </source>
</evidence>
<evidence type="ECO:0000313" key="14">
    <source>
        <dbReference type="EMBL" id="MBE8718775.1"/>
    </source>
</evidence>
<evidence type="ECO:0000256" key="10">
    <source>
        <dbReference type="PROSITE-ProRule" id="PRU00473"/>
    </source>
</evidence>
<feature type="region of interest" description="Disordered" evidence="11">
    <location>
        <begin position="173"/>
        <end position="209"/>
    </location>
</feature>
<evidence type="ECO:0000256" key="7">
    <source>
        <dbReference type="ARBA" id="ARBA00023114"/>
    </source>
</evidence>
<evidence type="ECO:0000256" key="3">
    <source>
        <dbReference type="ARBA" id="ARBA00022452"/>
    </source>
</evidence>
<keyword evidence="3" id="KW-1134">Transmembrane beta strand</keyword>
<dbReference type="Pfam" id="PF13505">
    <property type="entry name" value="OMP_b-brl"/>
    <property type="match status" value="1"/>
</dbReference>
<keyword evidence="5 12" id="KW-0732">Signal</keyword>
<dbReference type="InterPro" id="IPR050330">
    <property type="entry name" value="Bact_OuterMem_StrucFunc"/>
</dbReference>
<dbReference type="GO" id="GO:0006811">
    <property type="term" value="P:monoatomic ion transport"/>
    <property type="evidence" value="ECO:0007669"/>
    <property type="project" value="UniProtKB-KW"/>
</dbReference>
<dbReference type="InterPro" id="IPR006664">
    <property type="entry name" value="OMP_bac"/>
</dbReference>
<accession>A0A928V7Y0</accession>
<name>A0A928V7Y0_9GAMM</name>
<dbReference type="PANTHER" id="PTHR30329">
    <property type="entry name" value="STATOR ELEMENT OF FLAGELLAR MOTOR COMPLEX"/>
    <property type="match status" value="1"/>
</dbReference>
<gene>
    <name evidence="14" type="ORF">C4F51_16495</name>
</gene>
<dbReference type="SUPFAM" id="SSF103088">
    <property type="entry name" value="OmpA-like"/>
    <property type="match status" value="1"/>
</dbReference>
<dbReference type="PROSITE" id="PS51123">
    <property type="entry name" value="OMPA_2"/>
    <property type="match status" value="1"/>
</dbReference>
<dbReference type="PRINTS" id="PR01021">
    <property type="entry name" value="OMPADOMAIN"/>
</dbReference>
<feature type="signal peptide" evidence="12">
    <location>
        <begin position="1"/>
        <end position="22"/>
    </location>
</feature>
<dbReference type="SUPFAM" id="SSF56925">
    <property type="entry name" value="OMPA-like"/>
    <property type="match status" value="1"/>
</dbReference>
<protein>
    <submittedName>
        <fullName evidence="14">OmpA family protein</fullName>
    </submittedName>
</protein>
<evidence type="ECO:0000256" key="2">
    <source>
        <dbReference type="ARBA" id="ARBA00022448"/>
    </source>
</evidence>
<feature type="compositionally biased region" description="Basic and acidic residues" evidence="11">
    <location>
        <begin position="198"/>
        <end position="209"/>
    </location>
</feature>
<dbReference type="InterPro" id="IPR011250">
    <property type="entry name" value="OMP/PagP_B-barrel"/>
</dbReference>
<dbReference type="InterPro" id="IPR027385">
    <property type="entry name" value="Beta-barrel_OMP"/>
</dbReference>
<organism evidence="14 15">
    <name type="scientific">Cellvibrio polysaccharolyticus</name>
    <dbReference type="NCBI Taxonomy" id="2082724"/>
    <lineage>
        <taxon>Bacteria</taxon>
        <taxon>Pseudomonadati</taxon>
        <taxon>Pseudomonadota</taxon>
        <taxon>Gammaproteobacteria</taxon>
        <taxon>Cellvibrionales</taxon>
        <taxon>Cellvibrionaceae</taxon>
        <taxon>Cellvibrio</taxon>
    </lineage>
</organism>
<dbReference type="GO" id="GO:0015288">
    <property type="term" value="F:porin activity"/>
    <property type="evidence" value="ECO:0007669"/>
    <property type="project" value="UniProtKB-KW"/>
</dbReference>
<keyword evidence="8 10" id="KW-0472">Membrane</keyword>